<protein>
    <recommendedName>
        <fullName evidence="4">F-box domain-containing protein</fullName>
    </recommendedName>
</protein>
<gene>
    <name evidence="1" type="ORF">GLYMA_15G069000</name>
</gene>
<accession>A0A0R0FX02</accession>
<sequence>MCSPRISLDSEQSLFEALPRDILVQISCGVNHKDLKQVFMSQKRLEKWYV</sequence>
<organism evidence="1">
    <name type="scientific">Glycine max</name>
    <name type="common">Soybean</name>
    <name type="synonym">Glycine hispida</name>
    <dbReference type="NCBI Taxonomy" id="3847"/>
    <lineage>
        <taxon>Eukaryota</taxon>
        <taxon>Viridiplantae</taxon>
        <taxon>Streptophyta</taxon>
        <taxon>Embryophyta</taxon>
        <taxon>Tracheophyta</taxon>
        <taxon>Spermatophyta</taxon>
        <taxon>Magnoliopsida</taxon>
        <taxon>eudicotyledons</taxon>
        <taxon>Gunneridae</taxon>
        <taxon>Pentapetalae</taxon>
        <taxon>rosids</taxon>
        <taxon>fabids</taxon>
        <taxon>Fabales</taxon>
        <taxon>Fabaceae</taxon>
        <taxon>Papilionoideae</taxon>
        <taxon>50 kb inversion clade</taxon>
        <taxon>NPAAA clade</taxon>
        <taxon>indigoferoid/millettioid clade</taxon>
        <taxon>Phaseoleae</taxon>
        <taxon>Glycine</taxon>
        <taxon>Glycine subgen. Soja</taxon>
    </lineage>
</organism>
<dbReference type="Gramene" id="KRH10774">
    <property type="protein sequence ID" value="KRH10774"/>
    <property type="gene ID" value="GLYMA_15G069000"/>
</dbReference>
<reference evidence="1 2" key="1">
    <citation type="journal article" date="2010" name="Nature">
        <title>Genome sequence of the palaeopolyploid soybean.</title>
        <authorList>
            <person name="Schmutz J."/>
            <person name="Cannon S.B."/>
            <person name="Schlueter J."/>
            <person name="Ma J."/>
            <person name="Mitros T."/>
            <person name="Nelson W."/>
            <person name="Hyten D.L."/>
            <person name="Song Q."/>
            <person name="Thelen J.J."/>
            <person name="Cheng J."/>
            <person name="Xu D."/>
            <person name="Hellsten U."/>
            <person name="May G.D."/>
            <person name="Yu Y."/>
            <person name="Sakurai T."/>
            <person name="Umezawa T."/>
            <person name="Bhattacharyya M.K."/>
            <person name="Sandhu D."/>
            <person name="Valliyodan B."/>
            <person name="Lindquist E."/>
            <person name="Peto M."/>
            <person name="Grant D."/>
            <person name="Shu S."/>
            <person name="Goodstein D."/>
            <person name="Barry K."/>
            <person name="Futrell-Griggs M."/>
            <person name="Abernathy B."/>
            <person name="Du J."/>
            <person name="Tian Z."/>
            <person name="Zhu L."/>
            <person name="Gill N."/>
            <person name="Joshi T."/>
            <person name="Libault M."/>
            <person name="Sethuraman A."/>
            <person name="Zhang X.-C."/>
            <person name="Shinozaki K."/>
            <person name="Nguyen H.T."/>
            <person name="Wing R.A."/>
            <person name="Cregan P."/>
            <person name="Specht J."/>
            <person name="Grimwood J."/>
            <person name="Rokhsar D."/>
            <person name="Stacey G."/>
            <person name="Shoemaker R.C."/>
            <person name="Jackson S.A."/>
        </authorList>
    </citation>
    <scope>NUCLEOTIDE SEQUENCE [LARGE SCALE GENOMIC DNA]</scope>
    <source>
        <strain evidence="2">cv. Williams 82</strain>
        <tissue evidence="1">Callus</tissue>
    </source>
</reference>
<name>A0A0R0FX02_SOYBN</name>
<reference evidence="2" key="2">
    <citation type="submission" date="2018-02" db="UniProtKB">
        <authorList>
            <consortium name="EnsemblPlants"/>
        </authorList>
    </citation>
    <scope>IDENTIFICATION</scope>
    <source>
        <strain evidence="2">Williams 82</strain>
    </source>
</reference>
<dbReference type="AlphaFoldDB" id="A0A0R0FX02"/>
<keyword evidence="3" id="KW-1185">Reference proteome</keyword>
<evidence type="ECO:0000313" key="2">
    <source>
        <dbReference type="EnsemblPlants" id="KRH10774"/>
    </source>
</evidence>
<evidence type="ECO:0008006" key="4">
    <source>
        <dbReference type="Google" id="ProtNLM"/>
    </source>
</evidence>
<reference evidence="1" key="3">
    <citation type="submission" date="2018-07" db="EMBL/GenBank/DDBJ databases">
        <title>WGS assembly of Glycine max.</title>
        <authorList>
            <person name="Schmutz J."/>
            <person name="Cannon S."/>
            <person name="Schlueter J."/>
            <person name="Ma J."/>
            <person name="Mitros T."/>
            <person name="Nelson W."/>
            <person name="Hyten D."/>
            <person name="Song Q."/>
            <person name="Thelen J."/>
            <person name="Cheng J."/>
            <person name="Xu D."/>
            <person name="Hellsten U."/>
            <person name="May G."/>
            <person name="Yu Y."/>
            <person name="Sakurai T."/>
            <person name="Umezawa T."/>
            <person name="Bhattacharyya M."/>
            <person name="Sandhu D."/>
            <person name="Valliyodan B."/>
            <person name="Lindquist E."/>
            <person name="Peto M."/>
            <person name="Grant D."/>
            <person name="Shu S."/>
            <person name="Goodstein D."/>
            <person name="Barry K."/>
            <person name="Futrell-Griggs M."/>
            <person name="Abernathy B."/>
            <person name="Du J."/>
            <person name="Tian Z."/>
            <person name="Zhu L."/>
            <person name="Gill N."/>
            <person name="Joshi T."/>
            <person name="Libault M."/>
            <person name="Sethuraman A."/>
            <person name="Zhang X."/>
            <person name="Shinozaki K."/>
            <person name="Nguyen H."/>
            <person name="Wing R."/>
            <person name="Cregan P."/>
            <person name="Specht J."/>
            <person name="Grimwood J."/>
            <person name="Rokhsar D."/>
            <person name="Stacey G."/>
            <person name="Shoemaker R."/>
            <person name="Jackson S."/>
        </authorList>
    </citation>
    <scope>NUCLEOTIDE SEQUENCE</scope>
    <source>
        <tissue evidence="1">Callus</tissue>
    </source>
</reference>
<evidence type="ECO:0000313" key="3">
    <source>
        <dbReference type="Proteomes" id="UP000008827"/>
    </source>
</evidence>
<dbReference type="EMBL" id="CM000848">
    <property type="protein sequence ID" value="KRH10774.1"/>
    <property type="molecule type" value="Genomic_DNA"/>
</dbReference>
<dbReference type="Proteomes" id="UP000008827">
    <property type="component" value="Chromosome 15"/>
</dbReference>
<proteinExistence type="predicted"/>
<dbReference type="EnsemblPlants" id="KRH10774">
    <property type="protein sequence ID" value="KRH10774"/>
    <property type="gene ID" value="GLYMA_15G069000"/>
</dbReference>
<dbReference type="SMR" id="A0A0R0FX02"/>
<evidence type="ECO:0000313" key="1">
    <source>
        <dbReference type="EMBL" id="KRH10774.1"/>
    </source>
</evidence>
<dbReference type="ExpressionAtlas" id="A0A0R0FX02">
    <property type="expression patterns" value="baseline"/>
</dbReference>